<keyword evidence="2" id="KW-1185">Reference proteome</keyword>
<evidence type="ECO:0000313" key="2">
    <source>
        <dbReference type="Proteomes" id="UP000000239"/>
    </source>
</evidence>
<reference evidence="1 2" key="1">
    <citation type="journal article" date="2011" name="Stand. Genomic Sci.">
        <title>Complete genome sequence of the halophilic and highly halotolerant Chromohalobacter salexigens type strain (1H11(T)).</title>
        <authorList>
            <person name="Copeland A."/>
            <person name="O'Connor K."/>
            <person name="Lucas S."/>
            <person name="Lapidus A."/>
            <person name="Berry K.W."/>
            <person name="Detter J.C."/>
            <person name="Del Rio T.G."/>
            <person name="Hammon N."/>
            <person name="Dalin E."/>
            <person name="Tice H."/>
            <person name="Pitluck S."/>
            <person name="Bruce D."/>
            <person name="Goodwin L."/>
            <person name="Han C."/>
            <person name="Tapia R."/>
            <person name="Saunders E."/>
            <person name="Schmutz J."/>
            <person name="Brettin T."/>
            <person name="Larimer F."/>
            <person name="Land M."/>
            <person name="Hauser L."/>
            <person name="Vargas C."/>
            <person name="Nieto J.J."/>
            <person name="Kyrpides N.C."/>
            <person name="Ivanova N."/>
            <person name="Goker M."/>
            <person name="Klenk H.P."/>
            <person name="Csonka L.N."/>
            <person name="Woyke T."/>
        </authorList>
    </citation>
    <scope>NUCLEOTIDE SEQUENCE [LARGE SCALE GENOMIC DNA]</scope>
    <source>
        <strain evidence="2">ATCC BAA-138 / DSM 3043 / CIP 106854 / NCIMB 13768 / 1H11</strain>
    </source>
</reference>
<dbReference type="PANTHER" id="PTHR17985:SF8">
    <property type="entry name" value="TRANSPORT AND GOLGI ORGANIZATION PROTEIN 2 HOMOLOG"/>
    <property type="match status" value="1"/>
</dbReference>
<dbReference type="Pfam" id="PF05742">
    <property type="entry name" value="TANGO2"/>
    <property type="match status" value="1"/>
</dbReference>
<name>Q1QUD6_CHRI1</name>
<dbReference type="EMBL" id="CP000285">
    <property type="protein sequence ID" value="ABE59922.1"/>
    <property type="molecule type" value="Genomic_DNA"/>
</dbReference>
<dbReference type="OrthoDB" id="4380123at2"/>
<dbReference type="STRING" id="290398.Csal_2575"/>
<dbReference type="GeneID" id="95335276"/>
<organism evidence="1 2">
    <name type="scientific">Chromohalobacter israelensis (strain ATCC BAA-138 / DSM 3043 / CIP 106854 / NCIMB 13768 / 1H11)</name>
    <name type="common">Chromohalobacter salexigens</name>
    <dbReference type="NCBI Taxonomy" id="290398"/>
    <lineage>
        <taxon>Bacteria</taxon>
        <taxon>Pseudomonadati</taxon>
        <taxon>Pseudomonadota</taxon>
        <taxon>Gammaproteobacteria</taxon>
        <taxon>Oceanospirillales</taxon>
        <taxon>Halomonadaceae</taxon>
        <taxon>Chromohalobacter</taxon>
    </lineage>
</organism>
<dbReference type="AlphaFoldDB" id="Q1QUD6"/>
<proteinExistence type="predicted"/>
<dbReference type="eggNOG" id="COG3332">
    <property type="taxonomic scope" value="Bacteria"/>
</dbReference>
<evidence type="ECO:0008006" key="3">
    <source>
        <dbReference type="Google" id="ProtNLM"/>
    </source>
</evidence>
<dbReference type="KEGG" id="csa:Csal_2575"/>
<dbReference type="RefSeq" id="WP_011507868.1">
    <property type="nucleotide sequence ID" value="NC_007963.1"/>
</dbReference>
<dbReference type="Proteomes" id="UP000000239">
    <property type="component" value="Chromosome"/>
</dbReference>
<dbReference type="InterPro" id="IPR008551">
    <property type="entry name" value="TANGO2"/>
</dbReference>
<evidence type="ECO:0000313" key="1">
    <source>
        <dbReference type="EMBL" id="ABE59922.1"/>
    </source>
</evidence>
<dbReference type="HOGENOM" id="CLU_047037_1_1_6"/>
<gene>
    <name evidence="1" type="ordered locus">Csal_2575</name>
</gene>
<dbReference type="PANTHER" id="PTHR17985">
    <property type="entry name" value="SER/THR-RICH PROTEIN T10 IN DGCR REGION"/>
    <property type="match status" value="1"/>
</dbReference>
<accession>Q1QUD6</accession>
<protein>
    <recommendedName>
        <fullName evidence="3">NRDE family protein</fullName>
    </recommendedName>
</protein>
<sequence length="257" mass="28018">MCLIVFDWRPGDEVPLRLAANRDETHDRPTRALAPWEDAPSLVGGRDLQAGGTWLAASTAGRLAAVTNVRAPLHPAPAAPPSRGALPCRALTHEAPGEWLEALAAGEAAAYAWFNLLYCDGNALWHLHHGPEATTLTSLSPGVHGVSNATLDTPWPKLERAREGFAHALAQTSWQAHAWALMRDTRPAPADRLPDTGVGLEMERFLSPIFIRGQRYGTRATTLVEWRRDAIVLQEARFGPDARRDGDSEQRLALSTP</sequence>